<evidence type="ECO:0000256" key="3">
    <source>
        <dbReference type="ARBA" id="ARBA00022475"/>
    </source>
</evidence>
<feature type="transmembrane region" description="Helical" evidence="7">
    <location>
        <begin position="264"/>
        <end position="289"/>
    </location>
</feature>
<feature type="transmembrane region" description="Helical" evidence="7">
    <location>
        <begin position="309"/>
        <end position="335"/>
    </location>
</feature>
<protein>
    <submittedName>
        <fullName evidence="9">Peptide ABC transporter permease</fullName>
    </submittedName>
</protein>
<dbReference type="Pfam" id="PF00528">
    <property type="entry name" value="BPD_transp_1"/>
    <property type="match status" value="1"/>
</dbReference>
<dbReference type="GO" id="GO:0055085">
    <property type="term" value="P:transmembrane transport"/>
    <property type="evidence" value="ECO:0007669"/>
    <property type="project" value="InterPro"/>
</dbReference>
<organism evidence="9 10">
    <name type="scientific">candidate division KSB3 bacterium</name>
    <dbReference type="NCBI Taxonomy" id="2044937"/>
    <lineage>
        <taxon>Bacteria</taxon>
        <taxon>candidate division KSB3</taxon>
    </lineage>
</organism>
<evidence type="ECO:0000313" key="10">
    <source>
        <dbReference type="Proteomes" id="UP000230821"/>
    </source>
</evidence>
<keyword evidence="5 7" id="KW-1133">Transmembrane helix</keyword>
<dbReference type="PANTHER" id="PTHR30465:SF66">
    <property type="entry name" value="INNER MEMBRANE ABC TRANSPORTER PERMEASE PROTEIN YEJB"/>
    <property type="match status" value="1"/>
</dbReference>
<feature type="transmembrane region" description="Helical" evidence="7">
    <location>
        <begin position="116"/>
        <end position="138"/>
    </location>
</feature>
<name>A0A2G6KA81_9BACT</name>
<evidence type="ECO:0000256" key="7">
    <source>
        <dbReference type="RuleBase" id="RU363032"/>
    </source>
</evidence>
<reference evidence="9 10" key="1">
    <citation type="submission" date="2017-10" db="EMBL/GenBank/DDBJ databases">
        <title>Novel microbial diversity and functional potential in the marine mammal oral microbiome.</title>
        <authorList>
            <person name="Dudek N.K."/>
            <person name="Sun C.L."/>
            <person name="Burstein D."/>
            <person name="Kantor R.S."/>
            <person name="Aliaga Goltsman D.S."/>
            <person name="Bik E.M."/>
            <person name="Thomas B.C."/>
            <person name="Banfield J.F."/>
            <person name="Relman D.A."/>
        </authorList>
    </citation>
    <scope>NUCLEOTIDE SEQUENCE [LARGE SCALE GENOMIC DNA]</scope>
    <source>
        <strain evidence="9">DOLJORAL78_47_16</strain>
    </source>
</reference>
<dbReference type="EMBL" id="PDSK01000112">
    <property type="protein sequence ID" value="PIE32563.1"/>
    <property type="molecule type" value="Genomic_DNA"/>
</dbReference>
<evidence type="ECO:0000256" key="1">
    <source>
        <dbReference type="ARBA" id="ARBA00004651"/>
    </source>
</evidence>
<dbReference type="InterPro" id="IPR035906">
    <property type="entry name" value="MetI-like_sf"/>
</dbReference>
<keyword evidence="6 7" id="KW-0472">Membrane</keyword>
<keyword evidence="3" id="KW-1003">Cell membrane</keyword>
<dbReference type="GO" id="GO:0042884">
    <property type="term" value="P:microcin transport"/>
    <property type="evidence" value="ECO:0007669"/>
    <property type="project" value="TreeGrafter"/>
</dbReference>
<keyword evidence="2 7" id="KW-0813">Transport</keyword>
<dbReference type="AlphaFoldDB" id="A0A2G6KA81"/>
<feature type="domain" description="ABC transmembrane type-1" evidence="8">
    <location>
        <begin position="114"/>
        <end position="328"/>
    </location>
</feature>
<evidence type="ECO:0000256" key="2">
    <source>
        <dbReference type="ARBA" id="ARBA00022448"/>
    </source>
</evidence>
<evidence type="ECO:0000256" key="5">
    <source>
        <dbReference type="ARBA" id="ARBA00022989"/>
    </source>
</evidence>
<evidence type="ECO:0000313" key="9">
    <source>
        <dbReference type="EMBL" id="PIE32563.1"/>
    </source>
</evidence>
<comment type="similarity">
    <text evidence="7">Belongs to the binding-protein-dependent transport system permease family.</text>
</comment>
<comment type="caution">
    <text evidence="9">The sequence shown here is derived from an EMBL/GenBank/DDBJ whole genome shotgun (WGS) entry which is preliminary data.</text>
</comment>
<dbReference type="PANTHER" id="PTHR30465">
    <property type="entry name" value="INNER MEMBRANE ABC TRANSPORTER"/>
    <property type="match status" value="1"/>
</dbReference>
<evidence type="ECO:0000259" key="8">
    <source>
        <dbReference type="PROSITE" id="PS50928"/>
    </source>
</evidence>
<feature type="transmembrane region" description="Helical" evidence="7">
    <location>
        <begin position="9"/>
        <end position="30"/>
    </location>
</feature>
<dbReference type="Proteomes" id="UP000230821">
    <property type="component" value="Unassembled WGS sequence"/>
</dbReference>
<feature type="transmembrane region" description="Helical" evidence="7">
    <location>
        <begin position="205"/>
        <end position="227"/>
    </location>
</feature>
<dbReference type="Gene3D" id="1.10.3720.10">
    <property type="entry name" value="MetI-like"/>
    <property type="match status" value="1"/>
</dbReference>
<sequence>MRAYFIRRFLLMIPTFIGITLLSFVIMHLVPGGPIEQAIMQLKMGNAGEAGGGSSELLSVTLTNDAIEQMRADYGFDKPVLVRYVQWLWNVVRLDLGTSYAYGDPVWEVIKYRLPVSLYFGIIGFVLTYVVCIPLGVMKAVKHRQPFDTITSILVFIGYATPGFALGIVLLVLFGGGSFWDVFPLGGFVSDEFYDLPLWGKVWDLLHHTILPVICYMISSFATLTILMKNSLLDNLNQDYIVTAFAKGLRGKTVIYKHALRNSLIPLATGFGHFLSLILAGAFLIEKVFNIDGMGLLGYTSIVDRDYPVVLGILVISSLLGLIGNILSDACYVLIDPRIEFQ</sequence>
<keyword evidence="4 7" id="KW-0812">Transmembrane</keyword>
<gene>
    <name evidence="9" type="ORF">CSA56_15180</name>
</gene>
<feature type="transmembrane region" description="Helical" evidence="7">
    <location>
        <begin position="150"/>
        <end position="174"/>
    </location>
</feature>
<evidence type="ECO:0000256" key="6">
    <source>
        <dbReference type="ARBA" id="ARBA00023136"/>
    </source>
</evidence>
<accession>A0A2G6KA81</accession>
<dbReference type="InterPro" id="IPR000515">
    <property type="entry name" value="MetI-like"/>
</dbReference>
<dbReference type="CDD" id="cd06261">
    <property type="entry name" value="TM_PBP2"/>
    <property type="match status" value="1"/>
</dbReference>
<dbReference type="PROSITE" id="PS50928">
    <property type="entry name" value="ABC_TM1"/>
    <property type="match status" value="1"/>
</dbReference>
<proteinExistence type="inferred from homology"/>
<dbReference type="SUPFAM" id="SSF161098">
    <property type="entry name" value="MetI-like"/>
    <property type="match status" value="1"/>
</dbReference>
<evidence type="ECO:0000256" key="4">
    <source>
        <dbReference type="ARBA" id="ARBA00022692"/>
    </source>
</evidence>
<dbReference type="GO" id="GO:0005886">
    <property type="term" value="C:plasma membrane"/>
    <property type="evidence" value="ECO:0007669"/>
    <property type="project" value="UniProtKB-SubCell"/>
</dbReference>
<comment type="subcellular location">
    <subcellularLocation>
        <location evidence="1 7">Cell membrane</location>
        <topology evidence="1 7">Multi-pass membrane protein</topology>
    </subcellularLocation>
</comment>